<sequence>MKRRRNYTEESQKLAIAIEIAIEAFQLNWPQNLEPSHQENFISCYAQWKAQCLNPPVAVKNLNALMHLEHDVFAYFQERTGAAVEYFWKKIKEHALDYRRENKLEKILHRGKILGRVEFDYVNEMILIAEEIGFTSRQETRKLSELLQDYTKMQTNRRKRKF</sequence>
<reference evidence="1 2" key="1">
    <citation type="submission" date="2021-12" db="EMBL/GenBank/DDBJ databases">
        <title>Genome sequencing of bacteria with rrn-lacking chromosome and rrn-plasmid.</title>
        <authorList>
            <person name="Anda M."/>
            <person name="Iwasaki W."/>
        </authorList>
    </citation>
    <scope>NUCLEOTIDE SEQUENCE [LARGE SCALE GENOMIC DNA]</scope>
    <source>
        <strain evidence="1 2">NBRC 15940</strain>
    </source>
</reference>
<dbReference type="AlphaFoldDB" id="A0AAN4W1Q3"/>
<evidence type="ECO:0000313" key="1">
    <source>
        <dbReference type="EMBL" id="GJM63259.1"/>
    </source>
</evidence>
<name>A0AAN4W1Q3_9BACT</name>
<dbReference type="EMBL" id="BQKE01000002">
    <property type="protein sequence ID" value="GJM63259.1"/>
    <property type="molecule type" value="Genomic_DNA"/>
</dbReference>
<keyword evidence="2" id="KW-1185">Reference proteome</keyword>
<dbReference type="Proteomes" id="UP001310022">
    <property type="component" value="Unassembled WGS sequence"/>
</dbReference>
<proteinExistence type="predicted"/>
<accession>A0AAN4W1Q3</accession>
<protein>
    <submittedName>
        <fullName evidence="1">Uncharacterized protein</fullName>
    </submittedName>
</protein>
<gene>
    <name evidence="1" type="ORF">PEDI_38110</name>
</gene>
<organism evidence="1 2">
    <name type="scientific">Persicobacter diffluens</name>
    <dbReference type="NCBI Taxonomy" id="981"/>
    <lineage>
        <taxon>Bacteria</taxon>
        <taxon>Pseudomonadati</taxon>
        <taxon>Bacteroidota</taxon>
        <taxon>Cytophagia</taxon>
        <taxon>Cytophagales</taxon>
        <taxon>Persicobacteraceae</taxon>
        <taxon>Persicobacter</taxon>
    </lineage>
</organism>
<dbReference type="RefSeq" id="WP_338238450.1">
    <property type="nucleotide sequence ID" value="NZ_BQKE01000002.1"/>
</dbReference>
<evidence type="ECO:0000313" key="2">
    <source>
        <dbReference type="Proteomes" id="UP001310022"/>
    </source>
</evidence>
<comment type="caution">
    <text evidence="1">The sequence shown here is derived from an EMBL/GenBank/DDBJ whole genome shotgun (WGS) entry which is preliminary data.</text>
</comment>